<keyword evidence="3" id="KW-0325">Glycoprotein</keyword>
<evidence type="ECO:0000313" key="5">
    <source>
        <dbReference type="EMBL" id="CDW47910.1"/>
    </source>
</evidence>
<feature type="domain" description="Spaetzle" evidence="4">
    <location>
        <begin position="202"/>
        <end position="298"/>
    </location>
</feature>
<name>A0A0K2VC96_LEPSM</name>
<keyword evidence="1" id="KW-0732">Signal</keyword>
<dbReference type="GO" id="GO:0045087">
    <property type="term" value="P:innate immune response"/>
    <property type="evidence" value="ECO:0007669"/>
    <property type="project" value="TreeGrafter"/>
</dbReference>
<organism evidence="5">
    <name type="scientific">Lepeophtheirus salmonis</name>
    <name type="common">Salmon louse</name>
    <name type="synonym">Caligus salmonis</name>
    <dbReference type="NCBI Taxonomy" id="72036"/>
    <lineage>
        <taxon>Eukaryota</taxon>
        <taxon>Metazoa</taxon>
        <taxon>Ecdysozoa</taxon>
        <taxon>Arthropoda</taxon>
        <taxon>Crustacea</taxon>
        <taxon>Multicrustacea</taxon>
        <taxon>Hexanauplia</taxon>
        <taxon>Copepoda</taxon>
        <taxon>Siphonostomatoida</taxon>
        <taxon>Caligidae</taxon>
        <taxon>Lepeophtheirus</taxon>
    </lineage>
</organism>
<keyword evidence="2" id="KW-1015">Disulfide bond</keyword>
<dbReference type="GO" id="GO:0005121">
    <property type="term" value="F:Toll binding"/>
    <property type="evidence" value="ECO:0007669"/>
    <property type="project" value="TreeGrafter"/>
</dbReference>
<reference evidence="5" key="1">
    <citation type="submission" date="2014-05" db="EMBL/GenBank/DDBJ databases">
        <authorList>
            <person name="Chronopoulou M."/>
        </authorList>
    </citation>
    <scope>NUCLEOTIDE SEQUENCE</scope>
    <source>
        <tissue evidence="5">Whole organism</tissue>
    </source>
</reference>
<evidence type="ECO:0000256" key="2">
    <source>
        <dbReference type="ARBA" id="ARBA00023157"/>
    </source>
</evidence>
<evidence type="ECO:0000256" key="1">
    <source>
        <dbReference type="ARBA" id="ARBA00022729"/>
    </source>
</evidence>
<dbReference type="PANTHER" id="PTHR23199:SF12">
    <property type="entry name" value="NEUROTROPHIN 1-RELATED"/>
    <property type="match status" value="1"/>
</dbReference>
<dbReference type="InterPro" id="IPR052444">
    <property type="entry name" value="Spz/Toll_ligand-like"/>
</dbReference>
<accession>A0A0K2VC96</accession>
<dbReference type="GO" id="GO:0005615">
    <property type="term" value="C:extracellular space"/>
    <property type="evidence" value="ECO:0007669"/>
    <property type="project" value="UniProtKB-ARBA"/>
</dbReference>
<evidence type="ECO:0000256" key="3">
    <source>
        <dbReference type="ARBA" id="ARBA00023180"/>
    </source>
</evidence>
<dbReference type="Gene3D" id="2.10.90.10">
    <property type="entry name" value="Cystine-knot cytokines"/>
    <property type="match status" value="1"/>
</dbReference>
<protein>
    <submittedName>
        <fullName evidence="5">Putative LOC100875017 [Megachile rotundata]</fullName>
    </submittedName>
</protein>
<dbReference type="PANTHER" id="PTHR23199">
    <property type="entry name" value="NEUROTROPHIN 1-RELATED"/>
    <property type="match status" value="1"/>
</dbReference>
<sequence>MDENGEPSVDSFPLPSGCICHHMQNDPNLRRAYIFNNKTEEKVQNVDTSNHSDINLRFTQVNAPIDLICSTDEEFQISLTNGRIRRNNGIIIFPDEPVTSIVDMSSFKRNDDLSERSNVNLVELFQRKEMIRKVEPCPNGDSFCQLLASYPKNFINAAVNRSNQLNNLQPYEFNQYHSSVCQDSSADIVAQRVGTFENGEVPLCVSVTEIIHPQKGRNIHGEWRHIVNTDIYMQGVSLNRCVKNFEGQSCLYGGNMGLFPEATICKQQYTTHPFVVISSSGEKKVELFRIPTACVCHIQDESFF</sequence>
<dbReference type="GO" id="GO:0008083">
    <property type="term" value="F:growth factor activity"/>
    <property type="evidence" value="ECO:0007669"/>
    <property type="project" value="TreeGrafter"/>
</dbReference>
<dbReference type="AlphaFoldDB" id="A0A0K2VC96"/>
<dbReference type="SUPFAM" id="SSF57501">
    <property type="entry name" value="Cystine-knot cytokines"/>
    <property type="match status" value="1"/>
</dbReference>
<proteinExistence type="predicted"/>
<evidence type="ECO:0000259" key="4">
    <source>
        <dbReference type="Pfam" id="PF16077"/>
    </source>
</evidence>
<dbReference type="EMBL" id="HACA01030549">
    <property type="protein sequence ID" value="CDW47910.1"/>
    <property type="molecule type" value="Transcribed_RNA"/>
</dbReference>
<dbReference type="InterPro" id="IPR032104">
    <property type="entry name" value="Spaetzle"/>
</dbReference>
<dbReference type="Pfam" id="PF16077">
    <property type="entry name" value="Spaetzle"/>
    <property type="match status" value="1"/>
</dbReference>
<dbReference type="GO" id="GO:0021556">
    <property type="term" value="P:central nervous system formation"/>
    <property type="evidence" value="ECO:0007669"/>
    <property type="project" value="TreeGrafter"/>
</dbReference>
<dbReference type="OrthoDB" id="6359065at2759"/>
<dbReference type="InterPro" id="IPR029034">
    <property type="entry name" value="Cystine-knot_cytokine"/>
</dbReference>